<reference evidence="2 3" key="1">
    <citation type="submission" date="2018-06" db="EMBL/GenBank/DDBJ databases">
        <title>Draft Genome Sequence of a Novel Marine Bacterium Related to the Verrucomicrobia.</title>
        <authorList>
            <person name="Vosseberg J."/>
            <person name="Martijn J."/>
            <person name="Ettema T.J.G."/>
        </authorList>
    </citation>
    <scope>NUCLEOTIDE SEQUENCE [LARGE SCALE GENOMIC DNA]</scope>
    <source>
        <strain evidence="2">TARA_B100001123</strain>
    </source>
</reference>
<dbReference type="AlphaFoldDB" id="A0A2Z4ACN9"/>
<feature type="transmembrane region" description="Helical" evidence="1">
    <location>
        <begin position="430"/>
        <end position="450"/>
    </location>
</feature>
<dbReference type="PRINTS" id="PR00702">
    <property type="entry name" value="ACRIFLAVINRP"/>
</dbReference>
<dbReference type="SUPFAM" id="SSF82714">
    <property type="entry name" value="Multidrug efflux transporter AcrB TolC docking domain, DN and DC subdomains"/>
    <property type="match status" value="2"/>
</dbReference>
<keyword evidence="1" id="KW-0812">Transmembrane</keyword>
<dbReference type="Gene3D" id="3.30.70.1320">
    <property type="entry name" value="Multidrug efflux transporter AcrB pore domain like"/>
    <property type="match status" value="1"/>
</dbReference>
<name>A0A2Z4ACN9_9BACT</name>
<feature type="transmembrane region" description="Helical" evidence="1">
    <location>
        <begin position="385"/>
        <end position="405"/>
    </location>
</feature>
<dbReference type="KEGG" id="mtar:DF168_01096"/>
<evidence type="ECO:0000256" key="1">
    <source>
        <dbReference type="SAM" id="Phobius"/>
    </source>
</evidence>
<dbReference type="PANTHER" id="PTHR32063">
    <property type="match status" value="1"/>
</dbReference>
<dbReference type="SUPFAM" id="SSF82866">
    <property type="entry name" value="Multidrug efflux transporter AcrB transmembrane domain"/>
    <property type="match status" value="2"/>
</dbReference>
<dbReference type="PANTHER" id="PTHR32063:SF18">
    <property type="entry name" value="CATION EFFLUX SYSTEM PROTEIN"/>
    <property type="match status" value="1"/>
</dbReference>
<feature type="transmembrane region" description="Helical" evidence="1">
    <location>
        <begin position="462"/>
        <end position="486"/>
    </location>
</feature>
<organism evidence="2 3">
    <name type="scientific">Candidatus Moanibacter tarae</name>
    <dbReference type="NCBI Taxonomy" id="2200854"/>
    <lineage>
        <taxon>Bacteria</taxon>
        <taxon>Pseudomonadati</taxon>
        <taxon>Verrucomicrobiota</taxon>
        <taxon>Opitutia</taxon>
        <taxon>Puniceicoccales</taxon>
        <taxon>Puniceicoccales incertae sedis</taxon>
        <taxon>Candidatus Moanibacter</taxon>
    </lineage>
</organism>
<proteinExistence type="predicted"/>
<evidence type="ECO:0000313" key="3">
    <source>
        <dbReference type="Proteomes" id="UP000247465"/>
    </source>
</evidence>
<dbReference type="Gene3D" id="3.30.70.1440">
    <property type="entry name" value="Multidrug efflux transporter AcrB pore domain"/>
    <property type="match status" value="1"/>
</dbReference>
<dbReference type="Gene3D" id="3.30.2090.10">
    <property type="entry name" value="Multidrug efflux transporter AcrB TolC docking domain, DN and DC subdomains"/>
    <property type="match status" value="2"/>
</dbReference>
<dbReference type="InterPro" id="IPR027463">
    <property type="entry name" value="AcrB_DN_DC_subdom"/>
</dbReference>
<feature type="transmembrane region" description="Helical" evidence="1">
    <location>
        <begin position="519"/>
        <end position="541"/>
    </location>
</feature>
<dbReference type="GO" id="GO:0005886">
    <property type="term" value="C:plasma membrane"/>
    <property type="evidence" value="ECO:0007669"/>
    <property type="project" value="TreeGrafter"/>
</dbReference>
<keyword evidence="1" id="KW-0472">Membrane</keyword>
<protein>
    <submittedName>
        <fullName evidence="2">Swarming motility protein SwrC</fullName>
    </submittedName>
</protein>
<feature type="transmembrane region" description="Helical" evidence="1">
    <location>
        <begin position="334"/>
        <end position="353"/>
    </location>
</feature>
<feature type="transmembrane region" description="Helical" evidence="1">
    <location>
        <begin position="888"/>
        <end position="907"/>
    </location>
</feature>
<dbReference type="Proteomes" id="UP000247465">
    <property type="component" value="Chromosome"/>
</dbReference>
<dbReference type="InterPro" id="IPR001036">
    <property type="entry name" value="Acrflvin-R"/>
</dbReference>
<gene>
    <name evidence="2" type="primary">swrC</name>
    <name evidence="2" type="ORF">DF168_01096</name>
</gene>
<dbReference type="Pfam" id="PF00873">
    <property type="entry name" value="ACR_tran"/>
    <property type="match status" value="1"/>
</dbReference>
<keyword evidence="1" id="KW-1133">Transmembrane helix</keyword>
<sequence length="1026" mass="114129">MRITKTALRETRLTWTLVVFTILGGIIAFLTLPRFEDPKIPFRYALLTTIYPGASVERIESLVTTRIEEAMHEISEVEFVNSISRNNACAILIKLKDRYDKLQPIWDRIRRKTEQIRSDLPEGVRGPFLNDQYGEVFGIILTVSGKNASAEEIGRAADQLRGRLLRIDEVSKVIKLGEQEEVVFVEYDDADLADLGLSARHLKTYLTAQNIIAPGGSIKQENSRIPVEPVSDLQSVEEIENLTVTLPDDEDVYALGELLDIFKGSHQPPVSLLRSSGSPGIGLGISLTEGGNVIKLGKQVRELVSTFAKEIGDKVQFEFVAFEPERVTTRVNRFFFNLVQSLLIVMFILMGFLGFRTGSVIASMMPLVILATLMVMLGLNVTINLVALAAFIVVLGIMVDNHIVISERILSLREEGQDPVTAAISATDQLHGPLITATVTAIVGFLPIYLAESTSGEYVTPLFQVIGLALICSTFFSFTITPTLSVHTFKLHQTRDGSPGERRWLGFYRGLLNSTLRRPLFIVVLVLFAFLGAIYSFRFFVPKIFFPPSDRPIFTLEIEFPSGTVIERTAEAAARIDAFVQGYLRNRSDSDPSIRNWVSLVGRNAPRYVLNHRTREYSPEYAFFIFNVETTKVIPFFREKLEGFSRREFPEAQIRVRSIESGPAIGYPIRIHVSGQDTGELIAVAAEVKEFLSRTPGVYNIGDDWGQSVKKLLVEVDDEAAGSSGVTNGEVALALQSLLTGIPASSLRTEDHVIPIFVKSLVRGKDEIQRIKDVNVHSELTGKSVPLGEIAYIREVHGPANIMRRDFERTITVQSDLNSDFHAKSVDDSIEEFIGKNWNRWGNRINVRLGGESSESKKANRSILVNLPWAGFLILLLLIRQTRSFRRTLIILSTIPMGFIGVVFGLLATGVEFGFTTLVGMVSLIGIVVNNAIILMDRIRCNIDEGTLSEKECILEAALNRVRPILLTSLTTIGGILPLYLRGNPTWEGMAVSIIFGLLFSTVLVLFAVPALYALLFRIKFSDQQI</sequence>
<feature type="transmembrane region" description="Helical" evidence="1">
    <location>
        <begin position="913"/>
        <end position="935"/>
    </location>
</feature>
<dbReference type="GO" id="GO:0042910">
    <property type="term" value="F:xenobiotic transmembrane transporter activity"/>
    <property type="evidence" value="ECO:0007669"/>
    <property type="project" value="TreeGrafter"/>
</dbReference>
<feature type="transmembrane region" description="Helical" evidence="1">
    <location>
        <begin position="993"/>
        <end position="1016"/>
    </location>
</feature>
<evidence type="ECO:0000313" key="2">
    <source>
        <dbReference type="EMBL" id="AWT59899.1"/>
    </source>
</evidence>
<feature type="transmembrane region" description="Helical" evidence="1">
    <location>
        <begin position="12"/>
        <end position="32"/>
    </location>
</feature>
<dbReference type="Gene3D" id="3.30.70.1430">
    <property type="entry name" value="Multidrug efflux transporter AcrB pore domain"/>
    <property type="match status" value="2"/>
</dbReference>
<dbReference type="EMBL" id="CP029803">
    <property type="protein sequence ID" value="AWT59899.1"/>
    <property type="molecule type" value="Genomic_DNA"/>
</dbReference>
<dbReference type="SUPFAM" id="SSF82693">
    <property type="entry name" value="Multidrug efflux transporter AcrB pore domain, PN1, PN2, PC1 and PC2 subdomains"/>
    <property type="match status" value="2"/>
</dbReference>
<feature type="transmembrane region" description="Helical" evidence="1">
    <location>
        <begin position="964"/>
        <end position="981"/>
    </location>
</feature>
<dbReference type="Gene3D" id="1.20.1640.10">
    <property type="entry name" value="Multidrug efflux transporter AcrB transmembrane domain"/>
    <property type="match status" value="2"/>
</dbReference>
<accession>A0A2Z4ACN9</accession>